<dbReference type="AlphaFoldDB" id="A0A845R6H5"/>
<dbReference type="GO" id="GO:0003677">
    <property type="term" value="F:DNA binding"/>
    <property type="evidence" value="ECO:0007669"/>
    <property type="project" value="InterPro"/>
</dbReference>
<evidence type="ECO:0000313" key="2">
    <source>
        <dbReference type="EMBL" id="NBI08093.1"/>
    </source>
</evidence>
<keyword evidence="3" id="KW-1185">Reference proteome</keyword>
<name>A0A845R6H5_9CLOT</name>
<evidence type="ECO:0000259" key="1">
    <source>
        <dbReference type="PROSITE" id="PS50943"/>
    </source>
</evidence>
<organism evidence="2 3">
    <name type="scientific">Senegalia massiliensis</name>
    <dbReference type="NCBI Taxonomy" id="1720316"/>
    <lineage>
        <taxon>Bacteria</taxon>
        <taxon>Bacillati</taxon>
        <taxon>Bacillota</taxon>
        <taxon>Clostridia</taxon>
        <taxon>Eubacteriales</taxon>
        <taxon>Clostridiaceae</taxon>
        <taxon>Senegalia</taxon>
    </lineage>
</organism>
<dbReference type="Pfam" id="PF13560">
    <property type="entry name" value="HTH_31"/>
    <property type="match status" value="1"/>
</dbReference>
<feature type="domain" description="HTH cro/C1-type" evidence="1">
    <location>
        <begin position="10"/>
        <end position="61"/>
    </location>
</feature>
<proteinExistence type="predicted"/>
<sequence length="159" mass="18253">MGKRYGNLYKIARKNTNLTQEKAAQFLRVSKDSLSAYERGITPTPDDIVCKMIELYKSEWLAYEHLRQSTMVGRKYLPEINHSDIAESVLKFQKEIDDLSSVRRDMFSIACDGVIDNEELNRWNQVTKEVHEVAGAALNLIFTKNKKTSLDGHLEEVSI</sequence>
<dbReference type="InterPro" id="IPR001387">
    <property type="entry name" value="Cro/C1-type_HTH"/>
</dbReference>
<dbReference type="SUPFAM" id="SSF47413">
    <property type="entry name" value="lambda repressor-like DNA-binding domains"/>
    <property type="match status" value="1"/>
</dbReference>
<protein>
    <submittedName>
        <fullName evidence="2">XRE family transcriptional regulator</fullName>
    </submittedName>
</protein>
<dbReference type="CDD" id="cd00093">
    <property type="entry name" value="HTH_XRE"/>
    <property type="match status" value="1"/>
</dbReference>
<comment type="caution">
    <text evidence="2">The sequence shown here is derived from an EMBL/GenBank/DDBJ whole genome shotgun (WGS) entry which is preliminary data.</text>
</comment>
<gene>
    <name evidence="2" type="ORF">D3Z33_14635</name>
</gene>
<dbReference type="Proteomes" id="UP000467132">
    <property type="component" value="Unassembled WGS sequence"/>
</dbReference>
<accession>A0A845R6H5</accession>
<dbReference type="PROSITE" id="PS50943">
    <property type="entry name" value="HTH_CROC1"/>
    <property type="match status" value="1"/>
</dbReference>
<dbReference type="InterPro" id="IPR010982">
    <property type="entry name" value="Lambda_DNA-bd_dom_sf"/>
</dbReference>
<dbReference type="OrthoDB" id="1624259at2"/>
<dbReference type="EMBL" id="QXXA01000019">
    <property type="protein sequence ID" value="NBI08093.1"/>
    <property type="molecule type" value="Genomic_DNA"/>
</dbReference>
<dbReference type="RefSeq" id="WP_160198558.1">
    <property type="nucleotide sequence ID" value="NZ_QXXA01000019.1"/>
</dbReference>
<evidence type="ECO:0000313" key="3">
    <source>
        <dbReference type="Proteomes" id="UP000467132"/>
    </source>
</evidence>
<reference evidence="2 3" key="1">
    <citation type="submission" date="2018-08" db="EMBL/GenBank/DDBJ databases">
        <title>Murine metabolic-syndrome-specific gut microbial biobank.</title>
        <authorList>
            <person name="Liu C."/>
        </authorList>
    </citation>
    <scope>NUCLEOTIDE SEQUENCE [LARGE SCALE GENOMIC DNA]</scope>
    <source>
        <strain evidence="2 3">583</strain>
    </source>
</reference>
<dbReference type="Gene3D" id="1.10.260.40">
    <property type="entry name" value="lambda repressor-like DNA-binding domains"/>
    <property type="match status" value="1"/>
</dbReference>